<evidence type="ECO:0000313" key="3">
    <source>
        <dbReference type="Proteomes" id="UP001501196"/>
    </source>
</evidence>
<reference evidence="2 3" key="1">
    <citation type="journal article" date="2019" name="Int. J. Syst. Evol. Microbiol.">
        <title>The Global Catalogue of Microorganisms (GCM) 10K type strain sequencing project: providing services to taxonomists for standard genome sequencing and annotation.</title>
        <authorList>
            <consortium name="The Broad Institute Genomics Platform"/>
            <consortium name="The Broad Institute Genome Sequencing Center for Infectious Disease"/>
            <person name="Wu L."/>
            <person name="Ma J."/>
        </authorList>
    </citation>
    <scope>NUCLEOTIDE SEQUENCE [LARGE SCALE GENOMIC DNA]</scope>
    <source>
        <strain evidence="2 3">JCM 15672</strain>
    </source>
</reference>
<dbReference type="PANTHER" id="PTHR43179:SF7">
    <property type="entry name" value="RHAMNOSYLTRANSFERASE WBBL"/>
    <property type="match status" value="1"/>
</dbReference>
<dbReference type="Gene3D" id="3.90.550.10">
    <property type="entry name" value="Spore Coat Polysaccharide Biosynthesis Protein SpsA, Chain A"/>
    <property type="match status" value="1"/>
</dbReference>
<dbReference type="EMBL" id="BAAAPW010000002">
    <property type="protein sequence ID" value="GAA2032763.1"/>
    <property type="molecule type" value="Genomic_DNA"/>
</dbReference>
<dbReference type="PANTHER" id="PTHR43179">
    <property type="entry name" value="RHAMNOSYLTRANSFERASE WBBL"/>
    <property type="match status" value="1"/>
</dbReference>
<sequence length="334" mass="36028">MKLSVCIVTYERPAFLERCLRSLDAGLDPSAQVVVVDASAEDRGDLVRSIRSDAVFVHAPHLAGWMTRSRNEALRHVRGDIVTFLDDDVVLRPGWEAALLAAFADPTVAAVAGRTCNGLPGEERYEPPVGRVLPDGRLTDGFASLQDGLVDIDHGIGANMSFRRSVLAELGGFRDDYPGTALREDTDVFLRVRALGGRAVFAPDAAVDHLPAPHVRGARFDTRYKLYGRRNHMVLLARDGGLGSAQLRRWVGGQFAAVGRSHGLAAKAKRLGVTVVGVAWGAGAAARQAKWHPLPPRREDALGRELRAALRADVAAEADGVRQVRRGTDEEGDA</sequence>
<dbReference type="SUPFAM" id="SSF53448">
    <property type="entry name" value="Nucleotide-diphospho-sugar transferases"/>
    <property type="match status" value="1"/>
</dbReference>
<evidence type="ECO:0000313" key="2">
    <source>
        <dbReference type="EMBL" id="GAA2032763.1"/>
    </source>
</evidence>
<accession>A0ABN2UBP1</accession>
<keyword evidence="3" id="KW-1185">Reference proteome</keyword>
<dbReference type="Proteomes" id="UP001501196">
    <property type="component" value="Unassembled WGS sequence"/>
</dbReference>
<name>A0ABN2UBP1_9MICO</name>
<dbReference type="Pfam" id="PF00535">
    <property type="entry name" value="Glycos_transf_2"/>
    <property type="match status" value="1"/>
</dbReference>
<protein>
    <recommendedName>
        <fullName evidence="1">Glycosyltransferase 2-like domain-containing protein</fullName>
    </recommendedName>
</protein>
<feature type="domain" description="Glycosyltransferase 2-like" evidence="1">
    <location>
        <begin position="4"/>
        <end position="170"/>
    </location>
</feature>
<proteinExistence type="predicted"/>
<evidence type="ECO:0000259" key="1">
    <source>
        <dbReference type="Pfam" id="PF00535"/>
    </source>
</evidence>
<organism evidence="2 3">
    <name type="scientific">Agromyces tropicus</name>
    <dbReference type="NCBI Taxonomy" id="555371"/>
    <lineage>
        <taxon>Bacteria</taxon>
        <taxon>Bacillati</taxon>
        <taxon>Actinomycetota</taxon>
        <taxon>Actinomycetes</taxon>
        <taxon>Micrococcales</taxon>
        <taxon>Microbacteriaceae</taxon>
        <taxon>Agromyces</taxon>
    </lineage>
</organism>
<comment type="caution">
    <text evidence="2">The sequence shown here is derived from an EMBL/GenBank/DDBJ whole genome shotgun (WGS) entry which is preliminary data.</text>
</comment>
<gene>
    <name evidence="2" type="ORF">GCM10009819_16020</name>
</gene>
<dbReference type="InterPro" id="IPR001173">
    <property type="entry name" value="Glyco_trans_2-like"/>
</dbReference>
<dbReference type="RefSeq" id="WP_344371531.1">
    <property type="nucleotide sequence ID" value="NZ_BAAAPW010000002.1"/>
</dbReference>
<dbReference type="InterPro" id="IPR029044">
    <property type="entry name" value="Nucleotide-diphossugar_trans"/>
</dbReference>